<organism evidence="1 2">
    <name type="scientific">Sphaeroforma arctica JP610</name>
    <dbReference type="NCBI Taxonomy" id="667725"/>
    <lineage>
        <taxon>Eukaryota</taxon>
        <taxon>Ichthyosporea</taxon>
        <taxon>Ichthyophonida</taxon>
        <taxon>Sphaeroforma</taxon>
    </lineage>
</organism>
<proteinExistence type="predicted"/>
<evidence type="ECO:0000313" key="2">
    <source>
        <dbReference type="Proteomes" id="UP000054560"/>
    </source>
</evidence>
<dbReference type="GeneID" id="25903008"/>
<keyword evidence="2" id="KW-1185">Reference proteome</keyword>
<sequence>MDVDGPQPIPKIDNRLASLTILREFEQRGYVVPGKLVVQKKLLDILTWANYLAFILKKIDLGGLSPAHREQAYRGVILELIENLGRTIELKQLRVKRGSTFAALVEQQVRPTYNNTSTITKYVKATKKKQHELALTRGKFNVKADD</sequence>
<accession>A0A0L0G8F7</accession>
<dbReference type="RefSeq" id="XP_014159224.1">
    <property type="nucleotide sequence ID" value="XM_014303749.1"/>
</dbReference>
<evidence type="ECO:0000313" key="1">
    <source>
        <dbReference type="EMBL" id="KNC85322.1"/>
    </source>
</evidence>
<protein>
    <submittedName>
        <fullName evidence="1">Uncharacterized protein</fullName>
    </submittedName>
</protein>
<gene>
    <name evidence="1" type="ORF">SARC_02504</name>
</gene>
<reference evidence="1 2" key="1">
    <citation type="submission" date="2011-02" db="EMBL/GenBank/DDBJ databases">
        <title>The Genome Sequence of Sphaeroforma arctica JP610.</title>
        <authorList>
            <consortium name="The Broad Institute Genome Sequencing Platform"/>
            <person name="Russ C."/>
            <person name="Cuomo C."/>
            <person name="Young S.K."/>
            <person name="Zeng Q."/>
            <person name="Gargeya S."/>
            <person name="Alvarado L."/>
            <person name="Berlin A."/>
            <person name="Chapman S.B."/>
            <person name="Chen Z."/>
            <person name="Freedman E."/>
            <person name="Gellesch M."/>
            <person name="Goldberg J."/>
            <person name="Griggs A."/>
            <person name="Gujja S."/>
            <person name="Heilman E."/>
            <person name="Heiman D."/>
            <person name="Howarth C."/>
            <person name="Mehta T."/>
            <person name="Neiman D."/>
            <person name="Pearson M."/>
            <person name="Roberts A."/>
            <person name="Saif S."/>
            <person name="Shea T."/>
            <person name="Shenoy N."/>
            <person name="Sisk P."/>
            <person name="Stolte C."/>
            <person name="Sykes S."/>
            <person name="White J."/>
            <person name="Yandava C."/>
            <person name="Burger G."/>
            <person name="Gray M.W."/>
            <person name="Holland P.W.H."/>
            <person name="King N."/>
            <person name="Lang F.B.F."/>
            <person name="Roger A.J."/>
            <person name="Ruiz-Trillo I."/>
            <person name="Haas B."/>
            <person name="Nusbaum C."/>
            <person name="Birren B."/>
        </authorList>
    </citation>
    <scope>NUCLEOTIDE SEQUENCE [LARGE SCALE GENOMIC DNA]</scope>
    <source>
        <strain evidence="1 2">JP610</strain>
    </source>
</reference>
<dbReference type="AlphaFoldDB" id="A0A0L0G8F7"/>
<name>A0A0L0G8F7_9EUKA</name>
<dbReference type="Proteomes" id="UP000054560">
    <property type="component" value="Unassembled WGS sequence"/>
</dbReference>
<dbReference type="EMBL" id="KQ241709">
    <property type="protein sequence ID" value="KNC85322.1"/>
    <property type="molecule type" value="Genomic_DNA"/>
</dbReference>